<keyword evidence="1" id="KW-0732">Signal</keyword>
<dbReference type="AlphaFoldDB" id="A0A1X7FXS2"/>
<dbReference type="InterPro" id="IPR046505">
    <property type="entry name" value="DUF6683"/>
</dbReference>
<evidence type="ECO:0000313" key="2">
    <source>
        <dbReference type="EMBL" id="SMF60066.1"/>
    </source>
</evidence>
<organism evidence="2 3">
    <name type="scientific">Xaviernesmea oryzae</name>
    <dbReference type="NCBI Taxonomy" id="464029"/>
    <lineage>
        <taxon>Bacteria</taxon>
        <taxon>Pseudomonadati</taxon>
        <taxon>Pseudomonadota</taxon>
        <taxon>Alphaproteobacteria</taxon>
        <taxon>Hyphomicrobiales</taxon>
        <taxon>Rhizobiaceae</taxon>
        <taxon>Rhizobium/Agrobacterium group</taxon>
        <taxon>Xaviernesmea</taxon>
    </lineage>
</organism>
<gene>
    <name evidence="2" type="ORF">SAMN02982989_1017</name>
</gene>
<evidence type="ECO:0000256" key="1">
    <source>
        <dbReference type="SAM" id="SignalP"/>
    </source>
</evidence>
<evidence type="ECO:0000313" key="3">
    <source>
        <dbReference type="Proteomes" id="UP000192903"/>
    </source>
</evidence>
<sequence length="227" mass="24771">MPLWRPLSFFIILLSAGMAHAQYQMISPMLYEGPRISLQDHANRFQSKPLAGDTVSLDYRPDPARRRQNLAHFVEMSRTTSPADADNLAQIFASRDILEEMRTPMGKVGLRIDNVADAYTLWWIDAWQASRGINGDVDRQTVIAVRDQAARAFAQSGSLRGASDAAKQEMAEALLIQALLIESGVEQAKANPALGPQLATAVSLGAQGMNVDLSSMTLTENGFIAAK</sequence>
<accession>A0A1X7FXS2</accession>
<protein>
    <submittedName>
        <fullName evidence="2">Uncharacterized protein</fullName>
    </submittedName>
</protein>
<feature type="signal peptide" evidence="1">
    <location>
        <begin position="1"/>
        <end position="21"/>
    </location>
</feature>
<dbReference type="EMBL" id="FXAF01000008">
    <property type="protein sequence ID" value="SMF60066.1"/>
    <property type="molecule type" value="Genomic_DNA"/>
</dbReference>
<dbReference type="Proteomes" id="UP000192903">
    <property type="component" value="Unassembled WGS sequence"/>
</dbReference>
<keyword evidence="3" id="KW-1185">Reference proteome</keyword>
<dbReference type="Pfam" id="PF20388">
    <property type="entry name" value="DUF6683"/>
    <property type="match status" value="1"/>
</dbReference>
<reference evidence="3" key="1">
    <citation type="submission" date="2017-04" db="EMBL/GenBank/DDBJ databases">
        <authorList>
            <person name="Varghese N."/>
            <person name="Submissions S."/>
        </authorList>
    </citation>
    <scope>NUCLEOTIDE SEQUENCE [LARGE SCALE GENOMIC DNA]</scope>
    <source>
        <strain evidence="3">B4P</strain>
    </source>
</reference>
<name>A0A1X7FXS2_9HYPH</name>
<proteinExistence type="predicted"/>
<feature type="chain" id="PRO_5010861655" evidence="1">
    <location>
        <begin position="22"/>
        <end position="227"/>
    </location>
</feature>